<keyword evidence="4" id="KW-1185">Reference proteome</keyword>
<dbReference type="Pfam" id="PF00106">
    <property type="entry name" value="adh_short"/>
    <property type="match status" value="1"/>
</dbReference>
<dbReference type="Proteomes" id="UP000467006">
    <property type="component" value="Chromosome"/>
</dbReference>
<reference evidence="3 4" key="1">
    <citation type="journal article" date="2019" name="Emerg. Microbes Infect.">
        <title>Comprehensive subspecies identification of 175 nontuberculous mycobacteria species based on 7547 genomic profiles.</title>
        <authorList>
            <person name="Matsumoto Y."/>
            <person name="Kinjo T."/>
            <person name="Motooka D."/>
            <person name="Nabeya D."/>
            <person name="Jung N."/>
            <person name="Uechi K."/>
            <person name="Horii T."/>
            <person name="Iida T."/>
            <person name="Fujita J."/>
            <person name="Nakamura S."/>
        </authorList>
    </citation>
    <scope>NUCLEOTIDE SEQUENCE [LARGE SCALE GENOMIC DNA]</scope>
    <source>
        <strain evidence="3 4">JCM 6396</strain>
    </source>
</reference>
<evidence type="ECO:0000256" key="2">
    <source>
        <dbReference type="ARBA" id="ARBA00023002"/>
    </source>
</evidence>
<dbReference type="PANTHER" id="PTHR43669">
    <property type="entry name" value="5-KETO-D-GLUCONATE 5-REDUCTASE"/>
    <property type="match status" value="1"/>
</dbReference>
<keyword evidence="2" id="KW-0560">Oxidoreductase</keyword>
<dbReference type="CDD" id="cd05233">
    <property type="entry name" value="SDR_c"/>
    <property type="match status" value="1"/>
</dbReference>
<accession>A0A7I7K7X2</accession>
<dbReference type="InterPro" id="IPR036291">
    <property type="entry name" value="NAD(P)-bd_dom_sf"/>
</dbReference>
<dbReference type="InterPro" id="IPR002347">
    <property type="entry name" value="SDR_fam"/>
</dbReference>
<protein>
    <submittedName>
        <fullName evidence="3">Uncharacterized protein</fullName>
    </submittedName>
</protein>
<evidence type="ECO:0000313" key="4">
    <source>
        <dbReference type="Proteomes" id="UP000467006"/>
    </source>
</evidence>
<dbReference type="SUPFAM" id="SSF51735">
    <property type="entry name" value="NAD(P)-binding Rossmann-fold domains"/>
    <property type="match status" value="1"/>
</dbReference>
<proteinExistence type="inferred from homology"/>
<sequence length="135" mass="13910">MTSSTPVTGPLDGQVVIVTGAARGVGKGIASALLARGASVLLTDILEDVLASTATEFKRAGYRVTSVVADLRDPGSPQRIVQAALDAFATVDALVNNAVASCGPKPFVDLTAEDYDLVFDTGPRATFSLMQAVTR</sequence>
<dbReference type="EMBL" id="AP022563">
    <property type="protein sequence ID" value="BBX19512.1"/>
    <property type="molecule type" value="Genomic_DNA"/>
</dbReference>
<evidence type="ECO:0000313" key="3">
    <source>
        <dbReference type="EMBL" id="BBX19512.1"/>
    </source>
</evidence>
<name>A0A7I7K7X2_9MYCO</name>
<dbReference type="Gene3D" id="3.40.50.720">
    <property type="entry name" value="NAD(P)-binding Rossmann-like Domain"/>
    <property type="match status" value="1"/>
</dbReference>
<evidence type="ECO:0000256" key="1">
    <source>
        <dbReference type="ARBA" id="ARBA00006484"/>
    </source>
</evidence>
<comment type="similarity">
    <text evidence="1">Belongs to the short-chain dehydrogenases/reductases (SDR) family.</text>
</comment>
<dbReference type="PRINTS" id="PR00081">
    <property type="entry name" value="GDHRDH"/>
</dbReference>
<dbReference type="AlphaFoldDB" id="A0A7I7K7X2"/>
<gene>
    <name evidence="3" type="ORF">MDUV_43720</name>
</gene>
<dbReference type="GO" id="GO:0016491">
    <property type="term" value="F:oxidoreductase activity"/>
    <property type="evidence" value="ECO:0007669"/>
    <property type="project" value="UniProtKB-KW"/>
</dbReference>
<organism evidence="3 4">
    <name type="scientific">Mycolicibacterium duvalii</name>
    <dbReference type="NCBI Taxonomy" id="39688"/>
    <lineage>
        <taxon>Bacteria</taxon>
        <taxon>Bacillati</taxon>
        <taxon>Actinomycetota</taxon>
        <taxon>Actinomycetes</taxon>
        <taxon>Mycobacteriales</taxon>
        <taxon>Mycobacteriaceae</taxon>
        <taxon>Mycolicibacterium</taxon>
    </lineage>
</organism>
<dbReference type="PANTHER" id="PTHR43669:SF3">
    <property type="entry name" value="ALCOHOL DEHYDROGENASE, PUTATIVE (AFU_ORTHOLOGUE AFUA_3G03445)-RELATED"/>
    <property type="match status" value="1"/>
</dbReference>
<dbReference type="KEGG" id="mdu:MDUV_43720"/>